<comment type="caution">
    <text evidence="1">The sequence shown here is derived from an EMBL/GenBank/DDBJ whole genome shotgun (WGS) entry which is preliminary data.</text>
</comment>
<evidence type="ECO:0000313" key="1">
    <source>
        <dbReference type="EMBL" id="KKL46431.1"/>
    </source>
</evidence>
<dbReference type="EMBL" id="LAZR01034032">
    <property type="protein sequence ID" value="KKL46431.1"/>
    <property type="molecule type" value="Genomic_DNA"/>
</dbReference>
<organism evidence="1">
    <name type="scientific">marine sediment metagenome</name>
    <dbReference type="NCBI Taxonomy" id="412755"/>
    <lineage>
        <taxon>unclassified sequences</taxon>
        <taxon>metagenomes</taxon>
        <taxon>ecological metagenomes</taxon>
    </lineage>
</organism>
<name>A0A0F9CY79_9ZZZZ</name>
<gene>
    <name evidence="1" type="ORF">LCGC14_2345610</name>
</gene>
<accession>A0A0F9CY79</accession>
<sequence>MALDFGNQLFGDKNVLTKDQKKFVTSEENGGMTLIFPLGVARDLTLSALSIFGTLNVEKEKVRGFKFTVKLFNNYGAAVSFTYKIYAHGVLVIPPALPAIPINLNDKTQYTKNWFIGRDIAEPGDLIQLSIGGDFLGSAAGATEFTFLEFKVETIMERQYGFL</sequence>
<reference evidence="1" key="1">
    <citation type="journal article" date="2015" name="Nature">
        <title>Complex archaea that bridge the gap between prokaryotes and eukaryotes.</title>
        <authorList>
            <person name="Spang A."/>
            <person name="Saw J.H."/>
            <person name="Jorgensen S.L."/>
            <person name="Zaremba-Niedzwiedzka K."/>
            <person name="Martijn J."/>
            <person name="Lind A.E."/>
            <person name="van Eijk R."/>
            <person name="Schleper C."/>
            <person name="Guy L."/>
            <person name="Ettema T.J."/>
        </authorList>
    </citation>
    <scope>NUCLEOTIDE SEQUENCE</scope>
</reference>
<proteinExistence type="predicted"/>
<dbReference type="AlphaFoldDB" id="A0A0F9CY79"/>
<protein>
    <submittedName>
        <fullName evidence="1">Uncharacterized protein</fullName>
    </submittedName>
</protein>